<sequence>MASNRQFMSSDEWRKAQELEEARKAGLAPAAVDEDGNAINPHIPQYMSQAPWYLNQHHPSLKHQRNLNEAKREGMRDDALKRDETYEGKRDRWAGFEAEEFDAVFERHAKLEEIKKAKAKADAMRKLQGGAGGAGADGGAQEQGKDDEKLDESDVKDVGAKVESRVRSAGGGSSGTVRNLRIREDTAKYLLNLDTESAYYDPKTRSMRADPRPDLPDHLKTFRGDNFTRVTGAAKEMRELQVHAWEANERGVAMDTAGLPSQAELLHKEFKRRKEELERKKETAVTDRYGDAADVMPEELKVVAATEHYVEYDATGRVLRGAEAAKARSKYEEDALEQNHTQVWGSYCRVADGQIQWGYGCCASTTRNSYCVGESGREAALAADEQMRANLEAARQRKEDGTEAKERAERAAKAKEKEAKRAGWGGEARDVELDKDKLAAAMAAEEAKWAGEDGEEADERKRKYNVTHSVDVTEEEMEAYRLKRPRAADPMADPKKGGTDGYDFV</sequence>
<comment type="function">
    <text evidence="7">Involved in pre-mRNA splicing.</text>
</comment>
<proteinExistence type="inferred from homology"/>
<feature type="region of interest" description="Disordered" evidence="8">
    <location>
        <begin position="393"/>
        <end position="427"/>
    </location>
</feature>
<evidence type="ECO:0000256" key="6">
    <source>
        <dbReference type="ARBA" id="ARBA00023242"/>
    </source>
</evidence>
<feature type="compositionally biased region" description="Basic and acidic residues" evidence="8">
    <location>
        <begin position="143"/>
        <end position="166"/>
    </location>
</feature>
<dbReference type="PANTHER" id="PTHR12942">
    <property type="entry name" value="STEP II SPLICING FACTOR SLU7"/>
    <property type="match status" value="1"/>
</dbReference>
<dbReference type="Pfam" id="PF11708">
    <property type="entry name" value="Slu7"/>
    <property type="match status" value="1"/>
</dbReference>
<dbReference type="GO" id="GO:0000398">
    <property type="term" value="P:mRNA splicing, via spliceosome"/>
    <property type="evidence" value="ECO:0007669"/>
    <property type="project" value="UniProtKB-UniRule"/>
</dbReference>
<feature type="compositionally biased region" description="Gly residues" evidence="8">
    <location>
        <begin position="129"/>
        <end position="138"/>
    </location>
</feature>
<evidence type="ECO:0000256" key="3">
    <source>
        <dbReference type="ARBA" id="ARBA00022664"/>
    </source>
</evidence>
<evidence type="ECO:0000256" key="5">
    <source>
        <dbReference type="ARBA" id="ARBA00023187"/>
    </source>
</evidence>
<feature type="region of interest" description="Disordered" evidence="8">
    <location>
        <begin position="446"/>
        <end position="505"/>
    </location>
</feature>
<feature type="compositionally biased region" description="Basic and acidic residues" evidence="8">
    <location>
        <begin position="66"/>
        <end position="89"/>
    </location>
</feature>
<evidence type="ECO:0000256" key="8">
    <source>
        <dbReference type="SAM" id="MobiDB-lite"/>
    </source>
</evidence>
<comment type="subunit">
    <text evidence="7">Associated with the spliceosome.</text>
</comment>
<dbReference type="AlphaFoldDB" id="A0A7R9Y3G5"/>
<dbReference type="PANTHER" id="PTHR12942:SF2">
    <property type="entry name" value="PRE-MRNA-SPLICING FACTOR SLU7"/>
    <property type="match status" value="1"/>
</dbReference>
<comment type="similarity">
    <text evidence="2 7">Belongs to the SLU7 family.</text>
</comment>
<dbReference type="GO" id="GO:0030628">
    <property type="term" value="F:pre-mRNA 3'-splice site binding"/>
    <property type="evidence" value="ECO:0007669"/>
    <property type="project" value="UniProtKB-UniRule"/>
</dbReference>
<organism evidence="10">
    <name type="scientific">Prasinoderma coloniale</name>
    <dbReference type="NCBI Taxonomy" id="156133"/>
    <lineage>
        <taxon>Eukaryota</taxon>
        <taxon>Viridiplantae</taxon>
        <taxon>Prasinodermophyta</taxon>
        <taxon>Prasinodermophyceae</taxon>
        <taxon>Prasinodermales</taxon>
        <taxon>Prasinodermaceae</taxon>
        <taxon>Prasinoderma</taxon>
    </lineage>
</organism>
<keyword evidence="6 7" id="KW-0539">Nucleus</keyword>
<accession>A0A7R9Y3G5</accession>
<evidence type="ECO:0000256" key="7">
    <source>
        <dbReference type="RuleBase" id="RU367071"/>
    </source>
</evidence>
<dbReference type="InterPro" id="IPR021715">
    <property type="entry name" value="Slu7_dom"/>
</dbReference>
<comment type="subcellular location">
    <subcellularLocation>
        <location evidence="1 7">Nucleus</location>
    </subcellularLocation>
</comment>
<evidence type="ECO:0000256" key="1">
    <source>
        <dbReference type="ARBA" id="ARBA00004123"/>
    </source>
</evidence>
<feature type="region of interest" description="Disordered" evidence="8">
    <location>
        <begin position="124"/>
        <end position="179"/>
    </location>
</feature>
<dbReference type="GO" id="GO:0005681">
    <property type="term" value="C:spliceosomal complex"/>
    <property type="evidence" value="ECO:0007669"/>
    <property type="project" value="UniProtKB-UniRule"/>
</dbReference>
<keyword evidence="3 7" id="KW-0507">mRNA processing</keyword>
<evidence type="ECO:0000313" key="10">
    <source>
        <dbReference type="EMBL" id="CAD8243339.1"/>
    </source>
</evidence>
<feature type="region of interest" description="Disordered" evidence="8">
    <location>
        <begin position="59"/>
        <end position="89"/>
    </location>
</feature>
<feature type="compositionally biased region" description="Basic and acidic residues" evidence="8">
    <location>
        <begin position="394"/>
        <end position="427"/>
    </location>
</feature>
<protein>
    <recommendedName>
        <fullName evidence="7">Pre-mRNA-splicing factor SLU7</fullName>
    </recommendedName>
</protein>
<gene>
    <name evidence="10" type="ORF">PCOL08062_LOCUS8076</name>
</gene>
<dbReference type="InterPro" id="IPR039974">
    <property type="entry name" value="Splicing_factor_SLU7"/>
</dbReference>
<name>A0A7R9Y3G5_9VIRI</name>
<evidence type="ECO:0000256" key="4">
    <source>
        <dbReference type="ARBA" id="ARBA00022728"/>
    </source>
</evidence>
<evidence type="ECO:0000256" key="2">
    <source>
        <dbReference type="ARBA" id="ARBA00007203"/>
    </source>
</evidence>
<keyword evidence="5 7" id="KW-0508">mRNA splicing</keyword>
<dbReference type="EMBL" id="HBDZ01010611">
    <property type="protein sequence ID" value="CAD8243339.1"/>
    <property type="molecule type" value="Transcribed_RNA"/>
</dbReference>
<evidence type="ECO:0000259" key="9">
    <source>
        <dbReference type="Pfam" id="PF11708"/>
    </source>
</evidence>
<keyword evidence="4 7" id="KW-0747">Spliceosome</keyword>
<reference evidence="10" key="1">
    <citation type="submission" date="2021-01" db="EMBL/GenBank/DDBJ databases">
        <authorList>
            <person name="Corre E."/>
            <person name="Pelletier E."/>
            <person name="Niang G."/>
            <person name="Scheremetjew M."/>
            <person name="Finn R."/>
            <person name="Kale V."/>
            <person name="Holt S."/>
            <person name="Cochrane G."/>
            <person name="Meng A."/>
            <person name="Brown T."/>
            <person name="Cohen L."/>
        </authorList>
    </citation>
    <scope>NUCLEOTIDE SEQUENCE</scope>
    <source>
        <strain evidence="10">CCMP1413</strain>
    </source>
</reference>
<feature type="domain" description="Pre-mRNA-splicing factor SLU7" evidence="9">
    <location>
        <begin position="85"/>
        <end position="346"/>
    </location>
</feature>